<organism evidence="1 2">
    <name type="scientific">Catenaria anguillulae PL171</name>
    <dbReference type="NCBI Taxonomy" id="765915"/>
    <lineage>
        <taxon>Eukaryota</taxon>
        <taxon>Fungi</taxon>
        <taxon>Fungi incertae sedis</taxon>
        <taxon>Blastocladiomycota</taxon>
        <taxon>Blastocladiomycetes</taxon>
        <taxon>Blastocladiales</taxon>
        <taxon>Catenariaceae</taxon>
        <taxon>Catenaria</taxon>
    </lineage>
</organism>
<evidence type="ECO:0000313" key="2">
    <source>
        <dbReference type="Proteomes" id="UP000193411"/>
    </source>
</evidence>
<sequence>MHNQRKWMQILCGRVDVPFGLYEYHHLRGTHLTLLGLPVHDPPEYVDRTDEPVEPRASKVLNEVLGPSYLAGEVIGHLFFVLQNDGAVTVVDLRCDGRDGVAPRGFLFNLNPTGCGQPQRLASGVVVRAWTGPPSILCARVCSRAIKRGRGPIRRPGRDRLVCA</sequence>
<accession>A0A1Y2I3U2</accession>
<comment type="caution">
    <text evidence="1">The sequence shown here is derived from an EMBL/GenBank/DDBJ whole genome shotgun (WGS) entry which is preliminary data.</text>
</comment>
<dbReference type="Proteomes" id="UP000193411">
    <property type="component" value="Unassembled WGS sequence"/>
</dbReference>
<name>A0A1Y2I3U2_9FUNG</name>
<dbReference type="AlphaFoldDB" id="A0A1Y2I3U2"/>
<keyword evidence="2" id="KW-1185">Reference proteome</keyword>
<gene>
    <name evidence="1" type="ORF">BCR44DRAFT_1009307</name>
</gene>
<evidence type="ECO:0000313" key="1">
    <source>
        <dbReference type="EMBL" id="ORZ41545.1"/>
    </source>
</evidence>
<protein>
    <submittedName>
        <fullName evidence="1">Uncharacterized protein</fullName>
    </submittedName>
</protein>
<reference evidence="1 2" key="1">
    <citation type="submission" date="2016-07" db="EMBL/GenBank/DDBJ databases">
        <title>Pervasive Adenine N6-methylation of Active Genes in Fungi.</title>
        <authorList>
            <consortium name="DOE Joint Genome Institute"/>
            <person name="Mondo S.J."/>
            <person name="Dannebaum R.O."/>
            <person name="Kuo R.C."/>
            <person name="Labutti K."/>
            <person name="Haridas S."/>
            <person name="Kuo A."/>
            <person name="Salamov A."/>
            <person name="Ahrendt S.R."/>
            <person name="Lipzen A."/>
            <person name="Sullivan W."/>
            <person name="Andreopoulos W.B."/>
            <person name="Clum A."/>
            <person name="Lindquist E."/>
            <person name="Daum C."/>
            <person name="Ramamoorthy G.K."/>
            <person name="Gryganskyi A."/>
            <person name="Culley D."/>
            <person name="Magnuson J.K."/>
            <person name="James T.Y."/>
            <person name="O'Malley M.A."/>
            <person name="Stajich J.E."/>
            <person name="Spatafora J.W."/>
            <person name="Visel A."/>
            <person name="Grigoriev I.V."/>
        </authorList>
    </citation>
    <scope>NUCLEOTIDE SEQUENCE [LARGE SCALE GENOMIC DNA]</scope>
    <source>
        <strain evidence="1 2">PL171</strain>
    </source>
</reference>
<proteinExistence type="predicted"/>
<dbReference type="EMBL" id="MCFL01000001">
    <property type="protein sequence ID" value="ORZ41545.1"/>
    <property type="molecule type" value="Genomic_DNA"/>
</dbReference>